<proteinExistence type="predicted"/>
<keyword evidence="3" id="KW-1185">Reference proteome</keyword>
<keyword evidence="1" id="KW-1133">Transmembrane helix</keyword>
<evidence type="ECO:0008006" key="4">
    <source>
        <dbReference type="Google" id="ProtNLM"/>
    </source>
</evidence>
<keyword evidence="1" id="KW-0812">Transmembrane</keyword>
<comment type="caution">
    <text evidence="2">The sequence shown here is derived from an EMBL/GenBank/DDBJ whole genome shotgun (WGS) entry which is preliminary data.</text>
</comment>
<organism evidence="2 3">
    <name type="scientific">Orchesella dallaii</name>
    <dbReference type="NCBI Taxonomy" id="48710"/>
    <lineage>
        <taxon>Eukaryota</taxon>
        <taxon>Metazoa</taxon>
        <taxon>Ecdysozoa</taxon>
        <taxon>Arthropoda</taxon>
        <taxon>Hexapoda</taxon>
        <taxon>Collembola</taxon>
        <taxon>Entomobryomorpha</taxon>
        <taxon>Entomobryoidea</taxon>
        <taxon>Orchesellidae</taxon>
        <taxon>Orchesellinae</taxon>
        <taxon>Orchesella</taxon>
    </lineage>
</organism>
<evidence type="ECO:0000313" key="2">
    <source>
        <dbReference type="EMBL" id="CAL8136432.1"/>
    </source>
</evidence>
<evidence type="ECO:0000256" key="1">
    <source>
        <dbReference type="SAM" id="Phobius"/>
    </source>
</evidence>
<feature type="transmembrane region" description="Helical" evidence="1">
    <location>
        <begin position="93"/>
        <end position="112"/>
    </location>
</feature>
<keyword evidence="1" id="KW-0472">Membrane</keyword>
<dbReference type="Proteomes" id="UP001642540">
    <property type="component" value="Unassembled WGS sequence"/>
</dbReference>
<reference evidence="2 3" key="1">
    <citation type="submission" date="2024-08" db="EMBL/GenBank/DDBJ databases">
        <authorList>
            <person name="Cucini C."/>
            <person name="Frati F."/>
        </authorList>
    </citation>
    <scope>NUCLEOTIDE SEQUENCE [LARGE SCALE GENOMIC DNA]</scope>
</reference>
<evidence type="ECO:0000313" key="3">
    <source>
        <dbReference type="Proteomes" id="UP001642540"/>
    </source>
</evidence>
<protein>
    <recommendedName>
        <fullName evidence="4">Transmembrane protein</fullName>
    </recommendedName>
</protein>
<accession>A0ABP1RV96</accession>
<name>A0ABP1RV96_9HEXA</name>
<feature type="transmembrane region" description="Helical" evidence="1">
    <location>
        <begin position="61"/>
        <end position="81"/>
    </location>
</feature>
<feature type="transmembrane region" description="Helical" evidence="1">
    <location>
        <begin position="9"/>
        <end position="30"/>
    </location>
</feature>
<sequence>MEASKLKNIYIVILIFTSFKGFGVLVPDIAATLTATFTPARFDGCGSSNVSTEKNDEPNLAHQWIDLLVLLHIIAWELLPLELIMMRKSPIKFKYICIWAAVHLFLSSLYVTNRMMMAKKIKDLMCMIDIFLQVISLSLVFTIFWWSRAMLVKRIEETRWEAEYRTWTG</sequence>
<gene>
    <name evidence="2" type="ORF">ODALV1_LOCUS26440</name>
</gene>
<feature type="transmembrane region" description="Helical" evidence="1">
    <location>
        <begin position="124"/>
        <end position="146"/>
    </location>
</feature>
<dbReference type="EMBL" id="CAXLJM020000111">
    <property type="protein sequence ID" value="CAL8136432.1"/>
    <property type="molecule type" value="Genomic_DNA"/>
</dbReference>